<evidence type="ECO:0000256" key="7">
    <source>
        <dbReference type="ARBA" id="ARBA00022714"/>
    </source>
</evidence>
<evidence type="ECO:0000313" key="15">
    <source>
        <dbReference type="EMBL" id="KIC70851.1"/>
    </source>
</evidence>
<keyword evidence="5" id="KW-0004">4Fe-4S</keyword>
<dbReference type="PANTHER" id="PTHR11921">
    <property type="entry name" value="SUCCINATE DEHYDROGENASE IRON-SULFUR PROTEIN"/>
    <property type="match status" value="1"/>
</dbReference>
<keyword evidence="12" id="KW-0003">3Fe-4S</keyword>
<dbReference type="InterPro" id="IPR025192">
    <property type="entry name" value="Succ_DH/fum_Rdtase_N"/>
</dbReference>
<dbReference type="PATRIC" id="fig|362787.3.peg.1918"/>
<dbReference type="Pfam" id="PF13085">
    <property type="entry name" value="Fer2_3"/>
    <property type="match status" value="1"/>
</dbReference>
<comment type="similarity">
    <text evidence="3">Belongs to the succinate dehydrogenase/fumarate reductase iron-sulfur protein family.</text>
</comment>
<comment type="cofactor">
    <cofactor evidence="13">
        <name>[2Fe-2S] cluster</name>
        <dbReference type="ChEBI" id="CHEBI:190135"/>
    </cofactor>
</comment>
<evidence type="ECO:0000256" key="10">
    <source>
        <dbReference type="ARBA" id="ARBA00023004"/>
    </source>
</evidence>
<dbReference type="InterPro" id="IPR017896">
    <property type="entry name" value="4Fe4S_Fe-S-bd"/>
</dbReference>
<keyword evidence="11" id="KW-0411">Iron-sulfur</keyword>
<evidence type="ECO:0000313" key="16">
    <source>
        <dbReference type="Proteomes" id="UP000031465"/>
    </source>
</evidence>
<dbReference type="Pfam" id="PF13183">
    <property type="entry name" value="Fer4_8"/>
    <property type="match status" value="1"/>
</dbReference>
<evidence type="ECO:0000256" key="4">
    <source>
        <dbReference type="ARBA" id="ARBA00012792"/>
    </source>
</evidence>
<evidence type="ECO:0000256" key="3">
    <source>
        <dbReference type="ARBA" id="ARBA00009433"/>
    </source>
</evidence>
<dbReference type="Proteomes" id="UP000031465">
    <property type="component" value="Unassembled WGS sequence"/>
</dbReference>
<dbReference type="GO" id="GO:0008177">
    <property type="term" value="F:succinate dehydrogenase (quinone) activity"/>
    <property type="evidence" value="ECO:0007669"/>
    <property type="project" value="UniProtKB-EC"/>
</dbReference>
<feature type="domain" description="4Fe-4S ferredoxin-type" evidence="14">
    <location>
        <begin position="166"/>
        <end position="196"/>
    </location>
</feature>
<dbReference type="GO" id="GO:0051537">
    <property type="term" value="F:2 iron, 2 sulfur cluster binding"/>
    <property type="evidence" value="ECO:0007669"/>
    <property type="project" value="UniProtKB-KW"/>
</dbReference>
<evidence type="ECO:0000256" key="13">
    <source>
        <dbReference type="ARBA" id="ARBA00034078"/>
    </source>
</evidence>
<evidence type="ECO:0000256" key="6">
    <source>
        <dbReference type="ARBA" id="ARBA00022532"/>
    </source>
</evidence>
<evidence type="ECO:0000256" key="5">
    <source>
        <dbReference type="ARBA" id="ARBA00022485"/>
    </source>
</evidence>
<organism evidence="15 16">
    <name type="scientific">Candidatus Protochlamydia amoebophila</name>
    <dbReference type="NCBI Taxonomy" id="362787"/>
    <lineage>
        <taxon>Bacteria</taxon>
        <taxon>Pseudomonadati</taxon>
        <taxon>Chlamydiota</taxon>
        <taxon>Chlamydiia</taxon>
        <taxon>Parachlamydiales</taxon>
        <taxon>Parachlamydiaceae</taxon>
        <taxon>Candidatus Protochlamydia</taxon>
    </lineage>
</organism>
<gene>
    <name evidence="15" type="primary">sdhB</name>
    <name evidence="15" type="ORF">DB44_FL00110</name>
</gene>
<dbReference type="GO" id="GO:0046872">
    <property type="term" value="F:metal ion binding"/>
    <property type="evidence" value="ECO:0007669"/>
    <property type="project" value="UniProtKB-KW"/>
</dbReference>
<dbReference type="InterPro" id="IPR004489">
    <property type="entry name" value="Succ_DH/fum_Rdtase_Fe-S"/>
</dbReference>
<evidence type="ECO:0000256" key="9">
    <source>
        <dbReference type="ARBA" id="ARBA00023002"/>
    </source>
</evidence>
<dbReference type="EMBL" id="JSAN01000133">
    <property type="protein sequence ID" value="KIC70851.1"/>
    <property type="molecule type" value="Genomic_DNA"/>
</dbReference>
<dbReference type="InterPro" id="IPR012675">
    <property type="entry name" value="Beta-grasp_dom_sf"/>
</dbReference>
<dbReference type="FunFam" id="1.10.1060.10:FF:000005">
    <property type="entry name" value="Succinate dehydrogenase iron-sulfur subunit"/>
    <property type="match status" value="1"/>
</dbReference>
<keyword evidence="9" id="KW-0560">Oxidoreductase</keyword>
<dbReference type="InterPro" id="IPR009051">
    <property type="entry name" value="Helical_ferredxn"/>
</dbReference>
<keyword evidence="6" id="KW-0816">Tricarboxylic acid cycle</keyword>
<protein>
    <recommendedName>
        <fullName evidence="4">succinate dehydrogenase</fullName>
        <ecNumber evidence="4">1.3.5.1</ecNumber>
    </recommendedName>
</protein>
<comment type="cofactor">
    <cofactor evidence="2">
        <name>[4Fe-4S] cluster</name>
        <dbReference type="ChEBI" id="CHEBI:49883"/>
    </cofactor>
</comment>
<dbReference type="PROSITE" id="PS51379">
    <property type="entry name" value="4FE4S_FER_2"/>
    <property type="match status" value="1"/>
</dbReference>
<dbReference type="GO" id="GO:0022904">
    <property type="term" value="P:respiratory electron transport chain"/>
    <property type="evidence" value="ECO:0007669"/>
    <property type="project" value="TreeGrafter"/>
</dbReference>
<dbReference type="InterPro" id="IPR017900">
    <property type="entry name" value="4Fe4S_Fe_S_CS"/>
</dbReference>
<dbReference type="GO" id="GO:0009055">
    <property type="term" value="F:electron transfer activity"/>
    <property type="evidence" value="ECO:0007669"/>
    <property type="project" value="InterPro"/>
</dbReference>
<accession>A0A0C1JJR9</accession>
<keyword evidence="7" id="KW-0001">2Fe-2S</keyword>
<reference evidence="15 16" key="1">
    <citation type="journal article" date="2014" name="Mol. Biol. Evol.">
        <title>Massive expansion of Ubiquitination-related gene families within the Chlamydiae.</title>
        <authorList>
            <person name="Domman D."/>
            <person name="Collingro A."/>
            <person name="Lagkouvardos I."/>
            <person name="Gehre L."/>
            <person name="Weinmaier T."/>
            <person name="Rattei T."/>
            <person name="Subtil A."/>
            <person name="Horn M."/>
        </authorList>
    </citation>
    <scope>NUCLEOTIDE SEQUENCE [LARGE SCALE GENOMIC DNA]</scope>
    <source>
        <strain evidence="15 16">EI2</strain>
    </source>
</reference>
<dbReference type="NCBIfam" id="TIGR00384">
    <property type="entry name" value="dhsB"/>
    <property type="match status" value="1"/>
</dbReference>
<proteinExistence type="inferred from homology"/>
<dbReference type="Gene3D" id="1.10.1060.10">
    <property type="entry name" value="Alpha-helical ferredoxin"/>
    <property type="match status" value="1"/>
</dbReference>
<comment type="caution">
    <text evidence="15">The sequence shown here is derived from an EMBL/GenBank/DDBJ whole genome shotgun (WGS) entry which is preliminary data.</text>
</comment>
<evidence type="ECO:0000256" key="8">
    <source>
        <dbReference type="ARBA" id="ARBA00022723"/>
    </source>
</evidence>
<dbReference type="InterPro" id="IPR050573">
    <property type="entry name" value="SDH/FRD_Iron-Sulfur"/>
</dbReference>
<evidence type="ECO:0000256" key="11">
    <source>
        <dbReference type="ARBA" id="ARBA00023014"/>
    </source>
</evidence>
<dbReference type="GO" id="GO:0051538">
    <property type="term" value="F:3 iron, 4 sulfur cluster binding"/>
    <property type="evidence" value="ECO:0007669"/>
    <property type="project" value="UniProtKB-KW"/>
</dbReference>
<dbReference type="PANTHER" id="PTHR11921:SF29">
    <property type="entry name" value="SUCCINATE DEHYDROGENASE [UBIQUINONE] IRON-SULFUR SUBUNIT, MITOCHONDRIAL"/>
    <property type="match status" value="1"/>
</dbReference>
<dbReference type="GO" id="GO:0051539">
    <property type="term" value="F:4 iron, 4 sulfur cluster binding"/>
    <property type="evidence" value="ECO:0007669"/>
    <property type="project" value="UniProtKB-KW"/>
</dbReference>
<dbReference type="SUPFAM" id="SSF46548">
    <property type="entry name" value="alpha-helical ferredoxin"/>
    <property type="match status" value="1"/>
</dbReference>
<evidence type="ECO:0000256" key="12">
    <source>
        <dbReference type="ARBA" id="ARBA00023291"/>
    </source>
</evidence>
<dbReference type="PROSITE" id="PS00198">
    <property type="entry name" value="4FE4S_FER_1"/>
    <property type="match status" value="1"/>
</dbReference>
<keyword evidence="10" id="KW-0408">Iron</keyword>
<dbReference type="SUPFAM" id="SSF54292">
    <property type="entry name" value="2Fe-2S ferredoxin-like"/>
    <property type="match status" value="1"/>
</dbReference>
<dbReference type="GO" id="GO:0006099">
    <property type="term" value="P:tricarboxylic acid cycle"/>
    <property type="evidence" value="ECO:0007669"/>
    <property type="project" value="UniProtKB-KW"/>
</dbReference>
<evidence type="ECO:0000259" key="14">
    <source>
        <dbReference type="PROSITE" id="PS51379"/>
    </source>
</evidence>
<keyword evidence="8" id="KW-0479">Metal-binding</keyword>
<comment type="cofactor">
    <cofactor evidence="1">
        <name>[3Fe-4S] cluster</name>
        <dbReference type="ChEBI" id="CHEBI:21137"/>
    </cofactor>
</comment>
<dbReference type="InterPro" id="IPR036010">
    <property type="entry name" value="2Fe-2S_ferredoxin-like_sf"/>
</dbReference>
<dbReference type="NCBIfam" id="NF006391">
    <property type="entry name" value="PRK08640.1"/>
    <property type="match status" value="1"/>
</dbReference>
<evidence type="ECO:0000256" key="1">
    <source>
        <dbReference type="ARBA" id="ARBA00001927"/>
    </source>
</evidence>
<dbReference type="AlphaFoldDB" id="A0A0C1JJR9"/>
<dbReference type="Gene3D" id="3.10.20.30">
    <property type="match status" value="1"/>
</dbReference>
<evidence type="ECO:0000256" key="2">
    <source>
        <dbReference type="ARBA" id="ARBA00001966"/>
    </source>
</evidence>
<name>A0A0C1JJR9_9BACT</name>
<sequence>MRKYPCQSYFTYLIPRRFLMVRTYILKIYRGEPGSQYWEEFELALIPYANVISSLMEIQRNPINIKGEKVKPVVWESGCLEEVCGSCSMLINAYPRQACTALIEPILNETKNLIITLAPLTKFPLVRDLIVDRSRMFENLKKVHAWIDVDGTYHQGPGPNIGPEKQKVMYSLATCMTCGCCSEACPQVNMHSPFIGPAAISQVRLFNANPIGKTQKEKRLRPLMQEGGVNDCGNNQNCVRVCPKDIPLTDSIATISRDVTKQAIEDLFSFPDRQD</sequence>
<dbReference type="EC" id="1.3.5.1" evidence="4"/>